<comment type="caution">
    <text evidence="8">The sequence shown here is derived from an EMBL/GenBank/DDBJ whole genome shotgun (WGS) entry which is preliminary data.</text>
</comment>
<feature type="transmembrane region" description="Helical" evidence="7">
    <location>
        <begin position="386"/>
        <end position="404"/>
    </location>
</feature>
<keyword evidence="5 7" id="KW-1133">Transmembrane helix</keyword>
<name>A0ABU2LMX7_9ACTN</name>
<feature type="transmembrane region" description="Helical" evidence="7">
    <location>
        <begin position="207"/>
        <end position="227"/>
    </location>
</feature>
<dbReference type="PANTHER" id="PTHR42810:SF2">
    <property type="entry name" value="PURINE PERMEASE C1399.01C-RELATED"/>
    <property type="match status" value="1"/>
</dbReference>
<feature type="transmembrane region" description="Helical" evidence="7">
    <location>
        <begin position="30"/>
        <end position="49"/>
    </location>
</feature>
<evidence type="ECO:0000256" key="6">
    <source>
        <dbReference type="ARBA" id="ARBA00023136"/>
    </source>
</evidence>
<comment type="subcellular location">
    <subcellularLocation>
        <location evidence="1">Membrane</location>
        <topology evidence="1">Multi-pass membrane protein</topology>
    </subcellularLocation>
</comment>
<proteinExistence type="inferred from homology"/>
<sequence length="465" mass="47479">MVSDNASDNAPTHGVLRVGFEDRLPPGRTALFGIQHLLALTGIWIFPAALGSALSLSQGDVGRIVQACFLLTGIVTVLQSGRMLRLPIVQGPTAAFLVALIAAGGSEGLGTAFGSMMVAGVIFMALTIPARRLGLFGHIARIATSPLVFGTLFVVIGAQLAGIGVSGWFGVPGTEGFGGPNFAVACVTVLTVLACLVFGGRGLVKHGAIVWGIVVGSLTAAATGLWSVPELSGSGAVAAPEYLPFGFGVSWPVVLLMVMAFLQAGTEAMGMYSLVGGWGGQRMTLDRTNRGLFAEFLGSTVGAAFGGIGTTSYPENAAIVRVTGIGSRFVTMTAGGFAIVLAFVPPVGLFIAGLPGPVLSAASTVLFGIIAMSGVQLLSTVRWDDLNLAVAAPAFIIALGVQFLPPEITESLPDSAASILTSPMMVAVILLLVLHLLVNILLRPVLERRAATATDEAAVPAPAAH</sequence>
<dbReference type="Proteomes" id="UP001183420">
    <property type="component" value="Unassembled WGS sequence"/>
</dbReference>
<evidence type="ECO:0000256" key="2">
    <source>
        <dbReference type="ARBA" id="ARBA00008821"/>
    </source>
</evidence>
<keyword evidence="4 7" id="KW-0812">Transmembrane</keyword>
<feature type="transmembrane region" description="Helical" evidence="7">
    <location>
        <begin position="329"/>
        <end position="352"/>
    </location>
</feature>
<dbReference type="NCBIfam" id="NF037981">
    <property type="entry name" value="NCS2_1"/>
    <property type="match status" value="1"/>
</dbReference>
<evidence type="ECO:0000256" key="1">
    <source>
        <dbReference type="ARBA" id="ARBA00004141"/>
    </source>
</evidence>
<dbReference type="PANTHER" id="PTHR42810">
    <property type="entry name" value="PURINE PERMEASE C1399.01C-RELATED"/>
    <property type="match status" value="1"/>
</dbReference>
<dbReference type="InterPro" id="IPR006043">
    <property type="entry name" value="NCS2"/>
</dbReference>
<accession>A0ABU2LMX7</accession>
<keyword evidence="3" id="KW-0813">Transport</keyword>
<feature type="transmembrane region" description="Helical" evidence="7">
    <location>
        <begin position="61"/>
        <end position="79"/>
    </location>
</feature>
<feature type="transmembrane region" description="Helical" evidence="7">
    <location>
        <begin position="424"/>
        <end position="442"/>
    </location>
</feature>
<gene>
    <name evidence="8" type="ORF">RNC47_11370</name>
</gene>
<comment type="similarity">
    <text evidence="2">Belongs to the nucleobase:cation symporter-2 (NCS2) (TC 2.A.40) family.</text>
</comment>
<dbReference type="Pfam" id="PF00860">
    <property type="entry name" value="Xan_ur_permease"/>
    <property type="match status" value="1"/>
</dbReference>
<evidence type="ECO:0000313" key="8">
    <source>
        <dbReference type="EMBL" id="MDT0318937.1"/>
    </source>
</evidence>
<evidence type="ECO:0000256" key="5">
    <source>
        <dbReference type="ARBA" id="ARBA00022989"/>
    </source>
</evidence>
<feature type="transmembrane region" description="Helical" evidence="7">
    <location>
        <begin position="358"/>
        <end position="379"/>
    </location>
</feature>
<feature type="transmembrane region" description="Helical" evidence="7">
    <location>
        <begin position="242"/>
        <end position="262"/>
    </location>
</feature>
<evidence type="ECO:0000256" key="7">
    <source>
        <dbReference type="SAM" id="Phobius"/>
    </source>
</evidence>
<keyword evidence="6 7" id="KW-0472">Membrane</keyword>
<dbReference type="EMBL" id="JAVREM010000009">
    <property type="protein sequence ID" value="MDT0318937.1"/>
    <property type="molecule type" value="Genomic_DNA"/>
</dbReference>
<dbReference type="RefSeq" id="WP_311597918.1">
    <property type="nucleotide sequence ID" value="NZ_JAVREM010000009.1"/>
</dbReference>
<feature type="transmembrane region" description="Helical" evidence="7">
    <location>
        <begin position="182"/>
        <end position="200"/>
    </location>
</feature>
<protein>
    <submittedName>
        <fullName evidence="8">Solute carrier family 23 protein</fullName>
    </submittedName>
</protein>
<feature type="transmembrane region" description="Helical" evidence="7">
    <location>
        <begin position="109"/>
        <end position="126"/>
    </location>
</feature>
<evidence type="ECO:0000256" key="4">
    <source>
        <dbReference type="ARBA" id="ARBA00022692"/>
    </source>
</evidence>
<evidence type="ECO:0000313" key="9">
    <source>
        <dbReference type="Proteomes" id="UP001183420"/>
    </source>
</evidence>
<keyword evidence="9" id="KW-1185">Reference proteome</keyword>
<evidence type="ECO:0000256" key="3">
    <source>
        <dbReference type="ARBA" id="ARBA00022448"/>
    </source>
</evidence>
<reference evidence="9" key="1">
    <citation type="submission" date="2023-07" db="EMBL/GenBank/DDBJ databases">
        <title>30 novel species of actinomycetes from the DSMZ collection.</title>
        <authorList>
            <person name="Nouioui I."/>
        </authorList>
    </citation>
    <scope>NUCLEOTIDE SEQUENCE [LARGE SCALE GENOMIC DNA]</scope>
    <source>
        <strain evidence="9">DSM 44918</strain>
    </source>
</reference>
<organism evidence="8 9">
    <name type="scientific">Streptomyces millisiae</name>
    <dbReference type="NCBI Taxonomy" id="3075542"/>
    <lineage>
        <taxon>Bacteria</taxon>
        <taxon>Bacillati</taxon>
        <taxon>Actinomycetota</taxon>
        <taxon>Actinomycetes</taxon>
        <taxon>Kitasatosporales</taxon>
        <taxon>Streptomycetaceae</taxon>
        <taxon>Streptomyces</taxon>
    </lineage>
</organism>
<feature type="transmembrane region" description="Helical" evidence="7">
    <location>
        <begin position="147"/>
        <end position="170"/>
    </location>
</feature>